<reference evidence="7 8" key="1">
    <citation type="journal article" date="2016" name="Environ. Microbiol.">
        <title>Genomic resolution of a cold subsurface aquifer community provides metabolic insights for novel microbes adapted to high CO concentrations.</title>
        <authorList>
            <person name="Probst A.J."/>
            <person name="Castelle C.J."/>
            <person name="Singh A."/>
            <person name="Brown C.T."/>
            <person name="Anantharaman K."/>
            <person name="Sharon I."/>
            <person name="Hug L.A."/>
            <person name="Burstein D."/>
            <person name="Emerson J.B."/>
            <person name="Thomas B.C."/>
            <person name="Banfield J.F."/>
        </authorList>
    </citation>
    <scope>NUCLEOTIDE SEQUENCE [LARGE SCALE GENOMIC DNA]</scope>
    <source>
        <strain evidence="7">CG2_30_40_21</strain>
    </source>
</reference>
<dbReference type="GO" id="GO:0005525">
    <property type="term" value="F:GTP binding"/>
    <property type="evidence" value="ECO:0007669"/>
    <property type="project" value="InterPro"/>
</dbReference>
<dbReference type="GO" id="GO:0005524">
    <property type="term" value="F:ATP binding"/>
    <property type="evidence" value="ECO:0007669"/>
    <property type="project" value="UniProtKB-KW"/>
</dbReference>
<dbReference type="PRINTS" id="PR00326">
    <property type="entry name" value="GTP1OBG"/>
</dbReference>
<feature type="domain" description="G" evidence="5">
    <location>
        <begin position="3"/>
        <end position="109"/>
    </location>
</feature>
<organism evidence="7 8">
    <name type="scientific">Candidatus Desantisbacteria bacterium CG2_30_40_21</name>
    <dbReference type="NCBI Taxonomy" id="1817895"/>
    <lineage>
        <taxon>Bacteria</taxon>
        <taxon>Candidatus Desantisiibacteriota</taxon>
    </lineage>
</organism>
<name>A0A1J5E3I9_9BACT</name>
<keyword evidence="1" id="KW-0479">Metal-binding</keyword>
<keyword evidence="4" id="KW-0175">Coiled coil</keyword>
<dbReference type="PIRSF" id="PIRSF006641">
    <property type="entry name" value="CHP00092"/>
    <property type="match status" value="1"/>
</dbReference>
<comment type="caution">
    <text evidence="7">The sequence shown here is derived from an EMBL/GenBank/DDBJ whole genome shotgun (WGS) entry which is preliminary data.</text>
</comment>
<evidence type="ECO:0000256" key="1">
    <source>
        <dbReference type="ARBA" id="ARBA00022723"/>
    </source>
</evidence>
<evidence type="ECO:0000256" key="4">
    <source>
        <dbReference type="SAM" id="Coils"/>
    </source>
</evidence>
<keyword evidence="3" id="KW-0067">ATP-binding</keyword>
<keyword evidence="2" id="KW-0547">Nucleotide-binding</keyword>
<dbReference type="EMBL" id="MNYI01000194">
    <property type="protein sequence ID" value="OIP37878.1"/>
    <property type="molecule type" value="Genomic_DNA"/>
</dbReference>
<dbReference type="InterPro" id="IPR006073">
    <property type="entry name" value="GTP-bd"/>
</dbReference>
<dbReference type="InterPro" id="IPR012676">
    <property type="entry name" value="TGS-like"/>
</dbReference>
<dbReference type="FunFam" id="1.10.150.300:FF:000001">
    <property type="entry name" value="Ribosome-binding ATPase YchF"/>
    <property type="match status" value="1"/>
</dbReference>
<feature type="coiled-coil region" evidence="4">
    <location>
        <begin position="120"/>
        <end position="147"/>
    </location>
</feature>
<evidence type="ECO:0000313" key="8">
    <source>
        <dbReference type="Proteomes" id="UP000183085"/>
    </source>
</evidence>
<dbReference type="InterPro" id="IPR027417">
    <property type="entry name" value="P-loop_NTPase"/>
</dbReference>
<evidence type="ECO:0000313" key="7">
    <source>
        <dbReference type="EMBL" id="OIP37878.1"/>
    </source>
</evidence>
<dbReference type="Proteomes" id="UP000183085">
    <property type="component" value="Unassembled WGS sequence"/>
</dbReference>
<proteinExistence type="predicted"/>
<dbReference type="GO" id="GO:0046872">
    <property type="term" value="F:metal ion binding"/>
    <property type="evidence" value="ECO:0007669"/>
    <property type="project" value="UniProtKB-KW"/>
</dbReference>
<dbReference type="GO" id="GO:0016887">
    <property type="term" value="F:ATP hydrolysis activity"/>
    <property type="evidence" value="ECO:0007669"/>
    <property type="project" value="InterPro"/>
</dbReference>
<dbReference type="Pfam" id="PF01926">
    <property type="entry name" value="MMR_HSR1"/>
    <property type="match status" value="1"/>
</dbReference>
<dbReference type="Gene3D" id="1.10.150.300">
    <property type="entry name" value="TGS-like domain"/>
    <property type="match status" value="1"/>
</dbReference>
<dbReference type="InterPro" id="IPR013029">
    <property type="entry name" value="YchF_C"/>
</dbReference>
<dbReference type="SUPFAM" id="SSF52540">
    <property type="entry name" value="P-loop containing nucleoside triphosphate hydrolases"/>
    <property type="match status" value="1"/>
</dbReference>
<dbReference type="FunFam" id="3.10.20.30:FF:000001">
    <property type="entry name" value="Ribosome-binding ATPase YchF"/>
    <property type="match status" value="1"/>
</dbReference>
<evidence type="ECO:0000259" key="5">
    <source>
        <dbReference type="Pfam" id="PF01926"/>
    </source>
</evidence>
<gene>
    <name evidence="7" type="ORF">AUJ95_07535</name>
</gene>
<dbReference type="Gene3D" id="3.40.50.300">
    <property type="entry name" value="P-loop containing nucleotide triphosphate hydrolases"/>
    <property type="match status" value="1"/>
</dbReference>
<evidence type="ECO:0000259" key="6">
    <source>
        <dbReference type="Pfam" id="PF06071"/>
    </source>
</evidence>
<dbReference type="Gene3D" id="3.10.20.30">
    <property type="match status" value="1"/>
</dbReference>
<evidence type="ECO:0000256" key="3">
    <source>
        <dbReference type="ARBA" id="ARBA00022840"/>
    </source>
</evidence>
<sequence length="350" mass="38838">MKLGIIGSRSSGKTSLFNGLTGLNVDISGYQKGGVNIGVVKVPDERMERLIKMYQPKKISHTSIEFMDIAGSSDSDEIGTQKLGQLREVDALVLVVRCFESAASGISKIDPTGEIESIEMELILADMDSLGRKIERLEKQARSGDAKIKEQIKILEGLKETLDNNLPLRSRKITPQEQAIIDELQLLTPKKILFVANIAEQDIPGEETVRMISDIVGKNVIAVCAKIEAELCQLEEDEKKEYMKELGIENSGLNKLINTCYSLLDLVTFFTCGPKEVKAYPIARHTKAPRAAGKIHSDIERGFIRAEVINYKDLIALGSEAAVKEKGLFRVEGKEYEVQDGDIFCFRFNV</sequence>
<dbReference type="PANTHER" id="PTHR23305:SF18">
    <property type="entry name" value="OBG-TYPE G DOMAIN-CONTAINING PROTEIN"/>
    <property type="match status" value="1"/>
</dbReference>
<dbReference type="InterPro" id="IPR012675">
    <property type="entry name" value="Beta-grasp_dom_sf"/>
</dbReference>
<dbReference type="SUPFAM" id="SSF81271">
    <property type="entry name" value="TGS-like"/>
    <property type="match status" value="1"/>
</dbReference>
<protein>
    <submittedName>
        <fullName evidence="7">Redox-regulated ATPase YchF</fullName>
    </submittedName>
</protein>
<accession>A0A1J5E3I9</accession>
<dbReference type="InterPro" id="IPR004396">
    <property type="entry name" value="ATPase_YchF/OLA1"/>
</dbReference>
<dbReference type="InterPro" id="IPR023192">
    <property type="entry name" value="TGS-like_dom_sf"/>
</dbReference>
<dbReference type="STRING" id="1817895.AUJ95_07535"/>
<dbReference type="AlphaFoldDB" id="A0A1J5E3I9"/>
<feature type="domain" description="YchF C-terminal" evidence="6">
    <location>
        <begin position="266"/>
        <end position="349"/>
    </location>
</feature>
<dbReference type="NCBIfam" id="TIGR00092">
    <property type="entry name" value="redox-regulated ATPase YchF"/>
    <property type="match status" value="1"/>
</dbReference>
<dbReference type="Pfam" id="PF06071">
    <property type="entry name" value="YchF-GTPase_C"/>
    <property type="match status" value="1"/>
</dbReference>
<dbReference type="PANTHER" id="PTHR23305">
    <property type="entry name" value="OBG GTPASE FAMILY"/>
    <property type="match status" value="1"/>
</dbReference>
<dbReference type="GO" id="GO:0005737">
    <property type="term" value="C:cytoplasm"/>
    <property type="evidence" value="ECO:0007669"/>
    <property type="project" value="TreeGrafter"/>
</dbReference>
<evidence type="ECO:0000256" key="2">
    <source>
        <dbReference type="ARBA" id="ARBA00022741"/>
    </source>
</evidence>
<dbReference type="CDD" id="cd04867">
    <property type="entry name" value="TGS_YchF_OLA1"/>
    <property type="match status" value="1"/>
</dbReference>